<organism evidence="2 3">
    <name type="scientific">Pirellulimonas nuda</name>
    <dbReference type="NCBI Taxonomy" id="2528009"/>
    <lineage>
        <taxon>Bacteria</taxon>
        <taxon>Pseudomonadati</taxon>
        <taxon>Planctomycetota</taxon>
        <taxon>Planctomycetia</taxon>
        <taxon>Pirellulales</taxon>
        <taxon>Lacipirellulaceae</taxon>
        <taxon>Pirellulimonas</taxon>
    </lineage>
</organism>
<dbReference type="OrthoDB" id="292622at2"/>
<keyword evidence="1" id="KW-0732">Signal</keyword>
<name>A0A518D5M3_9BACT</name>
<feature type="chain" id="PRO_5022204848" description="DUF4148 domain-containing protein" evidence="1">
    <location>
        <begin position="23"/>
        <end position="118"/>
    </location>
</feature>
<gene>
    <name evidence="2" type="ORF">Pla175_01270</name>
</gene>
<proteinExistence type="predicted"/>
<dbReference type="Proteomes" id="UP000317429">
    <property type="component" value="Chromosome"/>
</dbReference>
<sequence length="118" mass="12935" precursor="true">MKTYYCAALTLAAICFTGAASGQGIVDFDVRQPEAEAARNDSYQYGYRADPTPRQIMQAKSQQRAAERMARMASLEWYGLSVARPAASPTPFTGSSNRGWQTPMWRGSGFGTTVVIVR</sequence>
<keyword evidence="3" id="KW-1185">Reference proteome</keyword>
<accession>A0A518D5M3</accession>
<dbReference type="RefSeq" id="WP_145280307.1">
    <property type="nucleotide sequence ID" value="NZ_CP036291.1"/>
</dbReference>
<dbReference type="KEGG" id="pnd:Pla175_01270"/>
<evidence type="ECO:0008006" key="4">
    <source>
        <dbReference type="Google" id="ProtNLM"/>
    </source>
</evidence>
<evidence type="ECO:0000313" key="3">
    <source>
        <dbReference type="Proteomes" id="UP000317429"/>
    </source>
</evidence>
<dbReference type="EMBL" id="CP036291">
    <property type="protein sequence ID" value="QDU86777.1"/>
    <property type="molecule type" value="Genomic_DNA"/>
</dbReference>
<reference evidence="2 3" key="1">
    <citation type="submission" date="2019-02" db="EMBL/GenBank/DDBJ databases">
        <title>Deep-cultivation of Planctomycetes and their phenomic and genomic characterization uncovers novel biology.</title>
        <authorList>
            <person name="Wiegand S."/>
            <person name="Jogler M."/>
            <person name="Boedeker C."/>
            <person name="Pinto D."/>
            <person name="Vollmers J."/>
            <person name="Rivas-Marin E."/>
            <person name="Kohn T."/>
            <person name="Peeters S.H."/>
            <person name="Heuer A."/>
            <person name="Rast P."/>
            <person name="Oberbeckmann S."/>
            <person name="Bunk B."/>
            <person name="Jeske O."/>
            <person name="Meyerdierks A."/>
            <person name="Storesund J.E."/>
            <person name="Kallscheuer N."/>
            <person name="Luecker S."/>
            <person name="Lage O.M."/>
            <person name="Pohl T."/>
            <person name="Merkel B.J."/>
            <person name="Hornburger P."/>
            <person name="Mueller R.-W."/>
            <person name="Bruemmer F."/>
            <person name="Labrenz M."/>
            <person name="Spormann A.M."/>
            <person name="Op den Camp H."/>
            <person name="Overmann J."/>
            <person name="Amann R."/>
            <person name="Jetten M.S.M."/>
            <person name="Mascher T."/>
            <person name="Medema M.H."/>
            <person name="Devos D.P."/>
            <person name="Kaster A.-K."/>
            <person name="Ovreas L."/>
            <person name="Rohde M."/>
            <person name="Galperin M.Y."/>
            <person name="Jogler C."/>
        </authorList>
    </citation>
    <scope>NUCLEOTIDE SEQUENCE [LARGE SCALE GENOMIC DNA]</scope>
    <source>
        <strain evidence="2 3">Pla175</strain>
    </source>
</reference>
<feature type="signal peptide" evidence="1">
    <location>
        <begin position="1"/>
        <end position="22"/>
    </location>
</feature>
<protein>
    <recommendedName>
        <fullName evidence="4">DUF4148 domain-containing protein</fullName>
    </recommendedName>
</protein>
<evidence type="ECO:0000313" key="2">
    <source>
        <dbReference type="EMBL" id="QDU86777.1"/>
    </source>
</evidence>
<evidence type="ECO:0000256" key="1">
    <source>
        <dbReference type="SAM" id="SignalP"/>
    </source>
</evidence>
<dbReference type="AlphaFoldDB" id="A0A518D5M3"/>